<proteinExistence type="predicted"/>
<sequence>MRSHLEFRSAVYADDGAAIAQVLAERLPHFGFQAQPIVQEDWGWCVPITHEAFSLWIGCGHYQEYPDGVLCFIEPSRPFVRRWFRRISTMETVERLADALEAIVDASGEAKHIRWWTDDEVAAG</sequence>
<comment type="caution">
    <text evidence="1">The sequence shown here is derived from an EMBL/GenBank/DDBJ whole genome shotgun (WGS) entry which is preliminary data.</text>
</comment>
<protein>
    <submittedName>
        <fullName evidence="1">Uncharacterized protein</fullName>
    </submittedName>
</protein>
<keyword evidence="2" id="KW-1185">Reference proteome</keyword>
<reference evidence="1 2" key="1">
    <citation type="submission" date="2020-08" db="EMBL/GenBank/DDBJ databases">
        <title>Genomic Encyclopedia of Type Strains, Phase IV (KMG-IV): sequencing the most valuable type-strain genomes for metagenomic binning, comparative biology and taxonomic classification.</title>
        <authorList>
            <person name="Goeker M."/>
        </authorList>
    </citation>
    <scope>NUCLEOTIDE SEQUENCE [LARGE SCALE GENOMIC DNA]</scope>
    <source>
        <strain evidence="1 2">DSM 19371</strain>
    </source>
</reference>
<organism evidence="1 2">
    <name type="scientific">Sphingobium scionense</name>
    <dbReference type="NCBI Taxonomy" id="1404341"/>
    <lineage>
        <taxon>Bacteria</taxon>
        <taxon>Pseudomonadati</taxon>
        <taxon>Pseudomonadota</taxon>
        <taxon>Alphaproteobacteria</taxon>
        <taxon>Sphingomonadales</taxon>
        <taxon>Sphingomonadaceae</taxon>
        <taxon>Sphingobium</taxon>
    </lineage>
</organism>
<dbReference type="RefSeq" id="WP_188083351.1">
    <property type="nucleotide sequence ID" value="NZ_JACIEU010000015.1"/>
</dbReference>
<accession>A0A7W6LSS3</accession>
<name>A0A7W6LSS3_9SPHN</name>
<gene>
    <name evidence="1" type="ORF">GGQ90_003660</name>
</gene>
<evidence type="ECO:0000313" key="1">
    <source>
        <dbReference type="EMBL" id="MBB4149866.1"/>
    </source>
</evidence>
<dbReference type="EMBL" id="JACIEU010000015">
    <property type="protein sequence ID" value="MBB4149866.1"/>
    <property type="molecule type" value="Genomic_DNA"/>
</dbReference>
<evidence type="ECO:0000313" key="2">
    <source>
        <dbReference type="Proteomes" id="UP000590524"/>
    </source>
</evidence>
<dbReference type="Proteomes" id="UP000590524">
    <property type="component" value="Unassembled WGS sequence"/>
</dbReference>
<dbReference type="AlphaFoldDB" id="A0A7W6LSS3"/>